<dbReference type="EMBL" id="BSXV01001848">
    <property type="protein sequence ID" value="GME94121.1"/>
    <property type="molecule type" value="Genomic_DNA"/>
</dbReference>
<sequence length="289" mass="33127">MFRNSISQYTKLYTKSVVSNYRQFSSSVIVLNSSSNNNNKQELEKELEKLVDIKLGNTGEISEETSNRLKLLETLSNYKPRTTTDEIEVKDSSRPIPINTELNYYAPFKHEVKYGDLKAEVTFRCFDDRNLDFFCDFALRAAYYLGMPTTGPKPLPTRRERWTVNRAPFVNAKSKENFERRTHSRLIKVWDSNSEVVDLWLGFLKKNSVWGVGVKAHLYSDEPLQVSKLMDSLPESGKVLSDMAATLESLNKESQSPVAQRVIELLEDPLFAKHLSASELEQVKNNAKK</sequence>
<dbReference type="Proteomes" id="UP001165101">
    <property type="component" value="Unassembled WGS sequence"/>
</dbReference>
<evidence type="ECO:0000313" key="2">
    <source>
        <dbReference type="Proteomes" id="UP001165101"/>
    </source>
</evidence>
<proteinExistence type="predicted"/>
<reference evidence="1" key="1">
    <citation type="submission" date="2023-04" db="EMBL/GenBank/DDBJ databases">
        <title>Candida boidinii NBRC 1967.</title>
        <authorList>
            <person name="Ichikawa N."/>
            <person name="Sato H."/>
            <person name="Tonouchi N."/>
        </authorList>
    </citation>
    <scope>NUCLEOTIDE SEQUENCE</scope>
    <source>
        <strain evidence="1">NBRC 1967</strain>
    </source>
</reference>
<gene>
    <name evidence="1" type="ORF">Cboi01_000340100</name>
</gene>
<comment type="caution">
    <text evidence="1">The sequence shown here is derived from an EMBL/GenBank/DDBJ whole genome shotgun (WGS) entry which is preliminary data.</text>
</comment>
<protein>
    <submittedName>
        <fullName evidence="1">Unnamed protein product</fullName>
    </submittedName>
</protein>
<name>A0ACB5TS72_CANBO</name>
<keyword evidence="2" id="KW-1185">Reference proteome</keyword>
<organism evidence="1 2">
    <name type="scientific">Candida boidinii</name>
    <name type="common">Yeast</name>
    <dbReference type="NCBI Taxonomy" id="5477"/>
    <lineage>
        <taxon>Eukaryota</taxon>
        <taxon>Fungi</taxon>
        <taxon>Dikarya</taxon>
        <taxon>Ascomycota</taxon>
        <taxon>Saccharomycotina</taxon>
        <taxon>Pichiomycetes</taxon>
        <taxon>Pichiales</taxon>
        <taxon>Pichiaceae</taxon>
        <taxon>Ogataea</taxon>
        <taxon>Ogataea/Candida clade</taxon>
    </lineage>
</organism>
<accession>A0ACB5TS72</accession>
<evidence type="ECO:0000313" key="1">
    <source>
        <dbReference type="EMBL" id="GME94121.1"/>
    </source>
</evidence>